<dbReference type="InterPro" id="IPR008894">
    <property type="entry name" value="QdtA_cupin_dom"/>
</dbReference>
<reference evidence="3" key="1">
    <citation type="submission" date="2016-10" db="EMBL/GenBank/DDBJ databases">
        <authorList>
            <person name="Varghese N."/>
            <person name="Submissions S."/>
        </authorList>
    </citation>
    <scope>NUCLEOTIDE SEQUENCE [LARGE SCALE GENOMIC DNA]</scope>
    <source>
        <strain evidence="3">DSM 22703</strain>
    </source>
</reference>
<keyword evidence="3" id="KW-1185">Reference proteome</keyword>
<dbReference type="AlphaFoldDB" id="A0A1G5VN00"/>
<dbReference type="Pfam" id="PF05523">
    <property type="entry name" value="FdtA"/>
    <property type="match status" value="1"/>
</dbReference>
<dbReference type="CDD" id="cd20292">
    <property type="entry name" value="cupin_QdtA-like"/>
    <property type="match status" value="1"/>
</dbReference>
<evidence type="ECO:0000313" key="3">
    <source>
        <dbReference type="Proteomes" id="UP000198756"/>
    </source>
</evidence>
<evidence type="ECO:0000313" key="2">
    <source>
        <dbReference type="EMBL" id="SDA47281.1"/>
    </source>
</evidence>
<gene>
    <name evidence="2" type="ORF">SAMN03080617_00583</name>
</gene>
<dbReference type="Gene3D" id="2.60.120.10">
    <property type="entry name" value="Jelly Rolls"/>
    <property type="match status" value="1"/>
</dbReference>
<evidence type="ECO:0000259" key="1">
    <source>
        <dbReference type="Pfam" id="PF05523"/>
    </source>
</evidence>
<feature type="domain" description="Sugar 3,4-ketoisomerase QdtA cupin" evidence="1">
    <location>
        <begin position="19"/>
        <end position="140"/>
    </location>
</feature>
<dbReference type="OrthoDB" id="9795513at2"/>
<proteinExistence type="predicted"/>
<protein>
    <submittedName>
        <fullName evidence="2">WxcM-like, C-terminal</fullName>
    </submittedName>
</protein>
<dbReference type="SUPFAM" id="SSF51182">
    <property type="entry name" value="RmlC-like cupins"/>
    <property type="match status" value="1"/>
</dbReference>
<dbReference type="InterPro" id="IPR011051">
    <property type="entry name" value="RmlC_Cupin_sf"/>
</dbReference>
<sequence>MATTELNNKRLEYHAPWQIEIPGHANESGSVHFWENFQLFPNGVLRCFWISGVKEGESRGNHAHWQESQVIVSIAGKLEIKVIGLDGNTTVFILERPGVGLYIPPLNWIEIHFSADAVLLGLGDRAFSEADYIRDKNYFGSLQ</sequence>
<dbReference type="EMBL" id="FMXE01000004">
    <property type="protein sequence ID" value="SDA47281.1"/>
    <property type="molecule type" value="Genomic_DNA"/>
</dbReference>
<dbReference type="InterPro" id="IPR014710">
    <property type="entry name" value="RmlC-like_jellyroll"/>
</dbReference>
<accession>A0A1G5VN00</accession>
<name>A0A1G5VN00_9BACT</name>
<dbReference type="RefSeq" id="WP_092728451.1">
    <property type="nucleotide sequence ID" value="NZ_FMXE01000004.1"/>
</dbReference>
<dbReference type="STRING" id="279824.SAMN03080617_00583"/>
<organism evidence="2 3">
    <name type="scientific">Algoriphagus alkaliphilus</name>
    <dbReference type="NCBI Taxonomy" id="279824"/>
    <lineage>
        <taxon>Bacteria</taxon>
        <taxon>Pseudomonadati</taxon>
        <taxon>Bacteroidota</taxon>
        <taxon>Cytophagia</taxon>
        <taxon>Cytophagales</taxon>
        <taxon>Cyclobacteriaceae</taxon>
        <taxon>Algoriphagus</taxon>
    </lineage>
</organism>
<dbReference type="Proteomes" id="UP000198756">
    <property type="component" value="Unassembled WGS sequence"/>
</dbReference>